<evidence type="ECO:0008006" key="3">
    <source>
        <dbReference type="Google" id="ProtNLM"/>
    </source>
</evidence>
<keyword evidence="2" id="KW-1185">Reference proteome</keyword>
<proteinExistence type="predicted"/>
<dbReference type="RefSeq" id="WP_220381812.1">
    <property type="nucleotide sequence ID" value="NZ_JAEFBF010000016.1"/>
</dbReference>
<organism evidence="1 2">
    <name type="scientific">Pseudomonas paracarnis</name>
    <dbReference type="NCBI Taxonomy" id="2750625"/>
    <lineage>
        <taxon>Bacteria</taxon>
        <taxon>Pseudomonadati</taxon>
        <taxon>Pseudomonadota</taxon>
        <taxon>Gammaproteobacteria</taxon>
        <taxon>Pseudomonadales</taxon>
        <taxon>Pseudomonadaceae</taxon>
        <taxon>Pseudomonas</taxon>
    </lineage>
</organism>
<reference evidence="1 2" key="1">
    <citation type="journal article" date="2023" name="Int J Dairy Technol">
        <title>Genome based analysis of Pseudomonas paracarnis RQ057, a strain responsible for blue discoloration spoilage in processed cheese.</title>
        <authorList>
            <person name="Rodrigues Rd.S."/>
            <person name="Machado S.G."/>
            <person name="de Carvalho A.F."/>
            <person name="Nero L.A."/>
        </authorList>
    </citation>
    <scope>NUCLEOTIDE SEQUENCE [LARGE SCALE GENOMIC DNA]</scope>
    <source>
        <strain evidence="1 2">RQ057</strain>
    </source>
</reference>
<evidence type="ECO:0000313" key="1">
    <source>
        <dbReference type="EMBL" id="MEB3781993.1"/>
    </source>
</evidence>
<name>A0ABU6BNV0_9PSED</name>
<comment type="caution">
    <text evidence="1">The sequence shown here is derived from an EMBL/GenBank/DDBJ whole genome shotgun (WGS) entry which is preliminary data.</text>
</comment>
<sequence>MSEQADRDTQAVADAVIGGNIEKLGPALSRLADSDPAKFLRLTGKLIDATQVTRVVNIGLFGITDSEFYHADGMVFGSVYTPDEWFSRKVGPCGVGIPYDQVSSIANKVRAEYDETVLKKAMQVKESLEELDRLLNGHSFANSKLTSMAHADLFKGHALLVAALNPVGR</sequence>
<gene>
    <name evidence="1" type="ORF">LLW09_05375</name>
</gene>
<dbReference type="EMBL" id="JAJGWQ010000002">
    <property type="protein sequence ID" value="MEB3781993.1"/>
    <property type="molecule type" value="Genomic_DNA"/>
</dbReference>
<dbReference type="Proteomes" id="UP001336015">
    <property type="component" value="Unassembled WGS sequence"/>
</dbReference>
<evidence type="ECO:0000313" key="2">
    <source>
        <dbReference type="Proteomes" id="UP001336015"/>
    </source>
</evidence>
<accession>A0ABU6BNV0</accession>
<protein>
    <recommendedName>
        <fullName evidence="3">Histidine kinase</fullName>
    </recommendedName>
</protein>